<dbReference type="GO" id="GO:0016301">
    <property type="term" value="F:kinase activity"/>
    <property type="evidence" value="ECO:0007669"/>
    <property type="project" value="UniProtKB-KW"/>
</dbReference>
<evidence type="ECO:0000313" key="2">
    <source>
        <dbReference type="Proteomes" id="UP000735302"/>
    </source>
</evidence>
<keyword evidence="1" id="KW-0418">Kinase</keyword>
<dbReference type="EMBL" id="BLXT01007108">
    <property type="protein sequence ID" value="GFO36594.1"/>
    <property type="molecule type" value="Genomic_DNA"/>
</dbReference>
<dbReference type="AlphaFoldDB" id="A0AAV4CXG8"/>
<proteinExistence type="predicted"/>
<accession>A0AAV4CXG8</accession>
<evidence type="ECO:0000313" key="1">
    <source>
        <dbReference type="EMBL" id="GFO36594.1"/>
    </source>
</evidence>
<protein>
    <submittedName>
        <fullName evidence="1">Serine/threonine-protein kinase ulk4</fullName>
    </submittedName>
</protein>
<gene>
    <name evidence="1" type="ORF">PoB_006309900</name>
</gene>
<name>A0AAV4CXG8_9GAST</name>
<dbReference type="Proteomes" id="UP000735302">
    <property type="component" value="Unassembled WGS sequence"/>
</dbReference>
<comment type="caution">
    <text evidence="1">The sequence shown here is derived from an EMBL/GenBank/DDBJ whole genome shotgun (WGS) entry which is preliminary data.</text>
</comment>
<reference evidence="1 2" key="1">
    <citation type="journal article" date="2021" name="Elife">
        <title>Chloroplast acquisition without the gene transfer in kleptoplastic sea slugs, Plakobranchus ocellatus.</title>
        <authorList>
            <person name="Maeda T."/>
            <person name="Takahashi S."/>
            <person name="Yoshida T."/>
            <person name="Shimamura S."/>
            <person name="Takaki Y."/>
            <person name="Nagai Y."/>
            <person name="Toyoda A."/>
            <person name="Suzuki Y."/>
            <person name="Arimoto A."/>
            <person name="Ishii H."/>
            <person name="Satoh N."/>
            <person name="Nishiyama T."/>
            <person name="Hasebe M."/>
            <person name="Maruyama T."/>
            <person name="Minagawa J."/>
            <person name="Obokata J."/>
            <person name="Shigenobu S."/>
        </authorList>
    </citation>
    <scope>NUCLEOTIDE SEQUENCE [LARGE SCALE GENOMIC DNA]</scope>
</reference>
<keyword evidence="2" id="KW-1185">Reference proteome</keyword>
<organism evidence="1 2">
    <name type="scientific">Plakobranchus ocellatus</name>
    <dbReference type="NCBI Taxonomy" id="259542"/>
    <lineage>
        <taxon>Eukaryota</taxon>
        <taxon>Metazoa</taxon>
        <taxon>Spiralia</taxon>
        <taxon>Lophotrochozoa</taxon>
        <taxon>Mollusca</taxon>
        <taxon>Gastropoda</taxon>
        <taxon>Heterobranchia</taxon>
        <taxon>Euthyneura</taxon>
        <taxon>Panpulmonata</taxon>
        <taxon>Sacoglossa</taxon>
        <taxon>Placobranchoidea</taxon>
        <taxon>Plakobranchidae</taxon>
        <taxon>Plakobranchus</taxon>
    </lineage>
</organism>
<sequence length="114" mass="13474">MIKTHIVVFQSKYVSKHRATRRLELYTPNYWYTAVRAARVSKQPYKVKEMTAKDFVDFKSMSNNVKNLAIDGDGQKIMWSRTRQLFVMKEDHHAIFLATAYGGVPKRKDVYRRN</sequence>
<keyword evidence="1" id="KW-0808">Transferase</keyword>